<dbReference type="InterPro" id="IPR036388">
    <property type="entry name" value="WH-like_DNA-bd_sf"/>
</dbReference>
<evidence type="ECO:0000313" key="8">
    <source>
        <dbReference type="Proteomes" id="UP001596114"/>
    </source>
</evidence>
<name>A0ABW0QQ57_9GAMM</name>
<reference evidence="8" key="1">
    <citation type="journal article" date="2019" name="Int. J. Syst. Evol. Microbiol.">
        <title>The Global Catalogue of Microorganisms (GCM) 10K type strain sequencing project: providing services to taxonomists for standard genome sequencing and annotation.</title>
        <authorList>
            <consortium name="The Broad Institute Genomics Platform"/>
            <consortium name="The Broad Institute Genome Sequencing Center for Infectious Disease"/>
            <person name="Wu L."/>
            <person name="Ma J."/>
        </authorList>
    </citation>
    <scope>NUCLEOTIDE SEQUENCE [LARGE SCALE GENOMIC DNA]</scope>
    <source>
        <strain evidence="8">CGMCC 1.16619</strain>
    </source>
</reference>
<dbReference type="InterPro" id="IPR013249">
    <property type="entry name" value="RNA_pol_sigma70_r4_t2"/>
</dbReference>
<dbReference type="InterPro" id="IPR014284">
    <property type="entry name" value="RNA_pol_sigma-70_dom"/>
</dbReference>
<dbReference type="InterPro" id="IPR013325">
    <property type="entry name" value="RNA_pol_sigma_r2"/>
</dbReference>
<keyword evidence="2" id="KW-0805">Transcription regulation</keyword>
<keyword evidence="4" id="KW-0804">Transcription</keyword>
<accession>A0ABW0QQ57</accession>
<evidence type="ECO:0000259" key="5">
    <source>
        <dbReference type="Pfam" id="PF04542"/>
    </source>
</evidence>
<protein>
    <submittedName>
        <fullName evidence="7">RNA polymerase sigma factor</fullName>
    </submittedName>
</protein>
<dbReference type="SUPFAM" id="SSF88659">
    <property type="entry name" value="Sigma3 and sigma4 domains of RNA polymerase sigma factors"/>
    <property type="match status" value="1"/>
</dbReference>
<evidence type="ECO:0000256" key="4">
    <source>
        <dbReference type="ARBA" id="ARBA00023163"/>
    </source>
</evidence>
<gene>
    <name evidence="7" type="ORF">ACFPPA_03720</name>
</gene>
<comment type="similarity">
    <text evidence="1">Belongs to the sigma-70 factor family. ECF subfamily.</text>
</comment>
<dbReference type="EMBL" id="JBHSNF010000001">
    <property type="protein sequence ID" value="MFC5524844.1"/>
    <property type="molecule type" value="Genomic_DNA"/>
</dbReference>
<dbReference type="PANTHER" id="PTHR43133">
    <property type="entry name" value="RNA POLYMERASE ECF-TYPE SIGMA FACTO"/>
    <property type="match status" value="1"/>
</dbReference>
<feature type="domain" description="RNA polymerase sigma-70 region 2" evidence="5">
    <location>
        <begin position="38"/>
        <end position="103"/>
    </location>
</feature>
<sequence length="197" mass="22250">MPITESEARGPGRGDAALDEIVLLDRVAAEDADAFESLYRAYQPRLKRFIGRMTRQPTLIEEVLDDTMMVVWRKAHTYNHAAKVSTWIFAVAYRQTLKALRHSDDTVEFGDEQQAASSAAGPDAELQQDELHRHIGDALAGLSAEQRAVIELTYYLGYGYREIAEIMGCPVDTVKTRMFYARRKLKTLLALTREEAI</sequence>
<evidence type="ECO:0000256" key="1">
    <source>
        <dbReference type="ARBA" id="ARBA00010641"/>
    </source>
</evidence>
<evidence type="ECO:0000256" key="2">
    <source>
        <dbReference type="ARBA" id="ARBA00023015"/>
    </source>
</evidence>
<keyword evidence="3" id="KW-0731">Sigma factor</keyword>
<keyword evidence="8" id="KW-1185">Reference proteome</keyword>
<dbReference type="NCBIfam" id="TIGR02937">
    <property type="entry name" value="sigma70-ECF"/>
    <property type="match status" value="1"/>
</dbReference>
<dbReference type="Pfam" id="PF04542">
    <property type="entry name" value="Sigma70_r2"/>
    <property type="match status" value="1"/>
</dbReference>
<dbReference type="InterPro" id="IPR039425">
    <property type="entry name" value="RNA_pol_sigma-70-like"/>
</dbReference>
<evidence type="ECO:0000259" key="6">
    <source>
        <dbReference type="Pfam" id="PF08281"/>
    </source>
</evidence>
<dbReference type="Pfam" id="PF08281">
    <property type="entry name" value="Sigma70_r4_2"/>
    <property type="match status" value="1"/>
</dbReference>
<dbReference type="Proteomes" id="UP001596114">
    <property type="component" value="Unassembled WGS sequence"/>
</dbReference>
<dbReference type="SUPFAM" id="SSF88946">
    <property type="entry name" value="Sigma2 domain of RNA polymerase sigma factors"/>
    <property type="match status" value="1"/>
</dbReference>
<dbReference type="RefSeq" id="WP_377317402.1">
    <property type="nucleotide sequence ID" value="NZ_JBHSNF010000001.1"/>
</dbReference>
<evidence type="ECO:0000313" key="7">
    <source>
        <dbReference type="EMBL" id="MFC5524844.1"/>
    </source>
</evidence>
<proteinExistence type="inferred from homology"/>
<dbReference type="PANTHER" id="PTHR43133:SF32">
    <property type="entry name" value="BLR3042 PROTEIN"/>
    <property type="match status" value="1"/>
</dbReference>
<evidence type="ECO:0000256" key="3">
    <source>
        <dbReference type="ARBA" id="ARBA00023082"/>
    </source>
</evidence>
<organism evidence="7 8">
    <name type="scientific">Rhodanobacter ginsengisoli</name>
    <dbReference type="NCBI Taxonomy" id="418646"/>
    <lineage>
        <taxon>Bacteria</taxon>
        <taxon>Pseudomonadati</taxon>
        <taxon>Pseudomonadota</taxon>
        <taxon>Gammaproteobacteria</taxon>
        <taxon>Lysobacterales</taxon>
        <taxon>Rhodanobacteraceae</taxon>
        <taxon>Rhodanobacter</taxon>
    </lineage>
</organism>
<dbReference type="CDD" id="cd06171">
    <property type="entry name" value="Sigma70_r4"/>
    <property type="match status" value="1"/>
</dbReference>
<dbReference type="Gene3D" id="1.10.10.10">
    <property type="entry name" value="Winged helix-like DNA-binding domain superfamily/Winged helix DNA-binding domain"/>
    <property type="match status" value="1"/>
</dbReference>
<dbReference type="InterPro" id="IPR007627">
    <property type="entry name" value="RNA_pol_sigma70_r2"/>
</dbReference>
<feature type="domain" description="RNA polymerase sigma factor 70 region 4 type 2" evidence="6">
    <location>
        <begin position="135"/>
        <end position="185"/>
    </location>
</feature>
<dbReference type="Gene3D" id="1.10.1740.10">
    <property type="match status" value="1"/>
</dbReference>
<comment type="caution">
    <text evidence="7">The sequence shown here is derived from an EMBL/GenBank/DDBJ whole genome shotgun (WGS) entry which is preliminary data.</text>
</comment>
<dbReference type="InterPro" id="IPR013324">
    <property type="entry name" value="RNA_pol_sigma_r3/r4-like"/>
</dbReference>